<dbReference type="STRING" id="4155.A0A022RYQ1"/>
<dbReference type="EMBL" id="KI630200">
    <property type="protein sequence ID" value="EYU45184.1"/>
    <property type="molecule type" value="Genomic_DNA"/>
</dbReference>
<keyword evidence="2" id="KW-1185">Reference proteome</keyword>
<evidence type="ECO:0000313" key="2">
    <source>
        <dbReference type="Proteomes" id="UP000030748"/>
    </source>
</evidence>
<dbReference type="Proteomes" id="UP000030748">
    <property type="component" value="Unassembled WGS sequence"/>
</dbReference>
<sequence>MESLSRPPHRRKHSATTAAFSSTFSFKNPYDGVLLPSGGERKSLEAHEYREIFSGSSAIPVLDLSGLDDRVGSADPRSSKIDYSNLFGGLRTDDVA</sequence>
<evidence type="ECO:0000313" key="1">
    <source>
        <dbReference type="EMBL" id="EYU45184.1"/>
    </source>
</evidence>
<accession>A0A022RYQ1</accession>
<dbReference type="AlphaFoldDB" id="A0A022RYQ1"/>
<gene>
    <name evidence="1" type="ORF">MIMGU_mgv1a0003262mg</name>
</gene>
<organism evidence="1 2">
    <name type="scientific">Erythranthe guttata</name>
    <name type="common">Yellow monkey flower</name>
    <name type="synonym">Mimulus guttatus</name>
    <dbReference type="NCBI Taxonomy" id="4155"/>
    <lineage>
        <taxon>Eukaryota</taxon>
        <taxon>Viridiplantae</taxon>
        <taxon>Streptophyta</taxon>
        <taxon>Embryophyta</taxon>
        <taxon>Tracheophyta</taxon>
        <taxon>Spermatophyta</taxon>
        <taxon>Magnoliopsida</taxon>
        <taxon>eudicotyledons</taxon>
        <taxon>Gunneridae</taxon>
        <taxon>Pentapetalae</taxon>
        <taxon>asterids</taxon>
        <taxon>lamiids</taxon>
        <taxon>Lamiales</taxon>
        <taxon>Phrymaceae</taxon>
        <taxon>Erythranthe</taxon>
    </lineage>
</organism>
<reference evidence="1 2" key="1">
    <citation type="journal article" date="2013" name="Proc. Natl. Acad. Sci. U.S.A.">
        <title>Fine-scale variation in meiotic recombination in Mimulus inferred from population shotgun sequencing.</title>
        <authorList>
            <person name="Hellsten U."/>
            <person name="Wright K.M."/>
            <person name="Jenkins J."/>
            <person name="Shu S."/>
            <person name="Yuan Y."/>
            <person name="Wessler S.R."/>
            <person name="Schmutz J."/>
            <person name="Willis J.H."/>
            <person name="Rokhsar D.S."/>
        </authorList>
    </citation>
    <scope>NUCLEOTIDE SEQUENCE [LARGE SCALE GENOMIC DNA]</scope>
    <source>
        <strain evidence="2">cv. DUN x IM62</strain>
    </source>
</reference>
<proteinExistence type="predicted"/>
<protein>
    <submittedName>
        <fullName evidence="1">Uncharacterized protein</fullName>
    </submittedName>
</protein>
<feature type="non-terminal residue" evidence="1">
    <location>
        <position position="96"/>
    </location>
</feature>
<name>A0A022RYQ1_ERYGU</name>